<dbReference type="OrthoDB" id="416987at2759"/>
<reference evidence="1" key="1">
    <citation type="submission" date="2018-11" db="EMBL/GenBank/DDBJ databases">
        <authorList>
            <person name="Alioto T."/>
            <person name="Alioto T."/>
        </authorList>
    </citation>
    <scope>NUCLEOTIDE SEQUENCE</scope>
</reference>
<sequence>MRFRANPVVITTDIEKALLHEGLNEDDPYATRFLWLSNPSDQTRYLQTYIYIAKTENVRKKDTDMNTKVLGMLWNSKSDDLMYQKCEILLRDIVREILKHSSKICESLGLLSPLIIRAKTLIQDLWKSKLDWDEQVPENLKATWINVASDLQKGTQIVFPRYNFQVILLRNDLNYTNFAMRV</sequence>
<gene>
    <name evidence="1" type="ORF">MGAL_10B011419</name>
</gene>
<dbReference type="Proteomes" id="UP000596742">
    <property type="component" value="Unassembled WGS sequence"/>
</dbReference>
<dbReference type="PANTHER" id="PTHR47331">
    <property type="entry name" value="PHD-TYPE DOMAIN-CONTAINING PROTEIN"/>
    <property type="match status" value="1"/>
</dbReference>
<name>A0A8B6GBT9_MYTGA</name>
<proteinExistence type="predicted"/>
<comment type="caution">
    <text evidence="1">The sequence shown here is derived from an EMBL/GenBank/DDBJ whole genome shotgun (WGS) entry which is preliminary data.</text>
</comment>
<dbReference type="AlphaFoldDB" id="A0A8B6GBT9"/>
<evidence type="ECO:0000313" key="2">
    <source>
        <dbReference type="Proteomes" id="UP000596742"/>
    </source>
</evidence>
<protein>
    <submittedName>
        <fullName evidence="1">Uncharacterized protein</fullName>
    </submittedName>
</protein>
<dbReference type="EMBL" id="UYJE01008192">
    <property type="protein sequence ID" value="VDI61827.1"/>
    <property type="molecule type" value="Genomic_DNA"/>
</dbReference>
<dbReference type="Pfam" id="PF05380">
    <property type="entry name" value="Peptidase_A17"/>
    <property type="match status" value="1"/>
</dbReference>
<evidence type="ECO:0000313" key="1">
    <source>
        <dbReference type="EMBL" id="VDI61827.1"/>
    </source>
</evidence>
<accession>A0A8B6GBT9</accession>
<dbReference type="PANTHER" id="PTHR47331:SF5">
    <property type="entry name" value="RIBONUCLEASE H"/>
    <property type="match status" value="1"/>
</dbReference>
<dbReference type="InterPro" id="IPR008042">
    <property type="entry name" value="Retrotrans_Pao"/>
</dbReference>
<keyword evidence="2" id="KW-1185">Reference proteome</keyword>
<organism evidence="1 2">
    <name type="scientific">Mytilus galloprovincialis</name>
    <name type="common">Mediterranean mussel</name>
    <dbReference type="NCBI Taxonomy" id="29158"/>
    <lineage>
        <taxon>Eukaryota</taxon>
        <taxon>Metazoa</taxon>
        <taxon>Spiralia</taxon>
        <taxon>Lophotrochozoa</taxon>
        <taxon>Mollusca</taxon>
        <taxon>Bivalvia</taxon>
        <taxon>Autobranchia</taxon>
        <taxon>Pteriomorphia</taxon>
        <taxon>Mytilida</taxon>
        <taxon>Mytiloidea</taxon>
        <taxon>Mytilidae</taxon>
        <taxon>Mytilinae</taxon>
        <taxon>Mytilus</taxon>
    </lineage>
</organism>